<dbReference type="Gene3D" id="3.30.1330.20">
    <property type="entry name" value="Tubulin/FtsZ, C-terminal domain"/>
    <property type="match status" value="1"/>
</dbReference>
<keyword evidence="4 5" id="KW-0717">Septation</keyword>
<dbReference type="PANTHER" id="PTHR30314:SF3">
    <property type="entry name" value="MITOCHONDRIAL DIVISION PROTEIN FSZA"/>
    <property type="match status" value="1"/>
</dbReference>
<proteinExistence type="inferred from homology"/>
<evidence type="ECO:0000256" key="2">
    <source>
        <dbReference type="ARBA" id="ARBA00022741"/>
    </source>
</evidence>
<organism evidence="9 10">
    <name type="scientific">Schwartzia succinivorans DSM 10502</name>
    <dbReference type="NCBI Taxonomy" id="1123243"/>
    <lineage>
        <taxon>Bacteria</taxon>
        <taxon>Bacillati</taxon>
        <taxon>Bacillota</taxon>
        <taxon>Negativicutes</taxon>
        <taxon>Selenomonadales</taxon>
        <taxon>Selenomonadaceae</taxon>
        <taxon>Schwartzia</taxon>
    </lineage>
</organism>
<keyword evidence="5" id="KW-0963">Cytoplasm</keyword>
<dbReference type="InterPro" id="IPR000158">
    <property type="entry name" value="Cell_div_FtsZ"/>
</dbReference>
<dbReference type="GO" id="GO:0051258">
    <property type="term" value="P:protein polymerization"/>
    <property type="evidence" value="ECO:0007669"/>
    <property type="project" value="UniProtKB-UniRule"/>
</dbReference>
<evidence type="ECO:0000259" key="8">
    <source>
        <dbReference type="SMART" id="SM00865"/>
    </source>
</evidence>
<dbReference type="InterPro" id="IPR037103">
    <property type="entry name" value="Tubulin/FtsZ-like_C"/>
</dbReference>
<dbReference type="Gene3D" id="3.40.50.1440">
    <property type="entry name" value="Tubulin/FtsZ, GTPase domain"/>
    <property type="match status" value="1"/>
</dbReference>
<dbReference type="InterPro" id="IPR003008">
    <property type="entry name" value="Tubulin_FtsZ_GTPase"/>
</dbReference>
<dbReference type="Proteomes" id="UP000184404">
    <property type="component" value="Unassembled WGS sequence"/>
</dbReference>
<dbReference type="SUPFAM" id="SSF55307">
    <property type="entry name" value="Tubulin C-terminal domain-like"/>
    <property type="match status" value="1"/>
</dbReference>
<evidence type="ECO:0000256" key="1">
    <source>
        <dbReference type="ARBA" id="ARBA00009690"/>
    </source>
</evidence>
<reference evidence="9 10" key="1">
    <citation type="submission" date="2016-11" db="EMBL/GenBank/DDBJ databases">
        <authorList>
            <person name="Jaros S."/>
            <person name="Januszkiewicz K."/>
            <person name="Wedrychowicz H."/>
        </authorList>
    </citation>
    <scope>NUCLEOTIDE SEQUENCE [LARGE SCALE GENOMIC DNA]</scope>
    <source>
        <strain evidence="9 10">DSM 10502</strain>
    </source>
</reference>
<evidence type="ECO:0000313" key="10">
    <source>
        <dbReference type="Proteomes" id="UP000184404"/>
    </source>
</evidence>
<keyword evidence="5 9" id="KW-0132">Cell division</keyword>
<dbReference type="AlphaFoldDB" id="A0A1M4T170"/>
<comment type="subcellular location">
    <subcellularLocation>
        <location evidence="5">Cytoplasm</location>
    </subcellularLocation>
    <text evidence="5">Assembles at midcell at the inner surface of the cytoplasmic membrane.</text>
</comment>
<dbReference type="InterPro" id="IPR036525">
    <property type="entry name" value="Tubulin/FtsZ_GTPase_sf"/>
</dbReference>
<dbReference type="InterPro" id="IPR018316">
    <property type="entry name" value="Tubulin/FtsZ_2-layer-sand-dom"/>
</dbReference>
<dbReference type="SUPFAM" id="SSF52490">
    <property type="entry name" value="Tubulin nucleotide-binding domain-like"/>
    <property type="match status" value="1"/>
</dbReference>
<dbReference type="InterPro" id="IPR024757">
    <property type="entry name" value="FtsZ_C"/>
</dbReference>
<dbReference type="GO" id="GO:0043093">
    <property type="term" value="P:FtsZ-dependent cytokinesis"/>
    <property type="evidence" value="ECO:0007669"/>
    <property type="project" value="UniProtKB-UniRule"/>
</dbReference>
<protein>
    <recommendedName>
        <fullName evidence="5 6">Cell division protein FtsZ</fullName>
    </recommendedName>
</protein>
<dbReference type="PANTHER" id="PTHR30314">
    <property type="entry name" value="CELL DIVISION PROTEIN FTSZ-RELATED"/>
    <property type="match status" value="1"/>
</dbReference>
<feature type="binding site" evidence="5">
    <location>
        <position position="145"/>
    </location>
    <ligand>
        <name>GTP</name>
        <dbReference type="ChEBI" id="CHEBI:37565"/>
    </ligand>
</feature>
<feature type="binding site" evidence="5">
    <location>
        <position position="190"/>
    </location>
    <ligand>
        <name>GTP</name>
        <dbReference type="ChEBI" id="CHEBI:37565"/>
    </ligand>
</feature>
<dbReference type="GO" id="GO:0005737">
    <property type="term" value="C:cytoplasm"/>
    <property type="evidence" value="ECO:0007669"/>
    <property type="project" value="UniProtKB-SubCell"/>
</dbReference>
<dbReference type="InterPro" id="IPR008280">
    <property type="entry name" value="Tub_FtsZ_C"/>
</dbReference>
<comment type="subunit">
    <text evidence="5">Homodimer. Polymerizes to form a dynamic ring structure in a strictly GTP-dependent manner. Interacts directly with several other division proteins.</text>
</comment>
<dbReference type="SMART" id="SM00864">
    <property type="entry name" value="Tubulin"/>
    <property type="match status" value="1"/>
</dbReference>
<sequence>MDFDGNIRNAIVRIKVVGIGGGGNSVLLRLAQDQLPGVELLAINTDAKQLGALQLAGVPTLQIGERLTKGRGTGGSAEIGEKSAVSDERRLQVALRDADLVFITAGMGGGVGTGAAPVVARCIRDMGILSIGVVTAPFSFEGRRKLRVAMDGIAKLQSQMDALVVIHNDNLMKMIDNRKMPLMEAFKLADGVLKQAISCISEVILTTGVVNVDFADINSIFRQSESSDAILGIGESETGSAVEAVKNAVASPLIERSLSGARGIILNVSGDETLSLFEVNEATQYIYDNTHPDVNIIFGTVIDKSLNGVVRATIVATDFVDSLIVRKPMLGQQLPETPQVAMQPASVDRNRIPTENTAAAMPAQQPPVREIPNVRPLPAVEGAEKLSLEQKKGAEDIKVPDFFNSKSSGVIPPFRPFGK</sequence>
<name>A0A1M4T170_9FIRM</name>
<keyword evidence="2 5" id="KW-0547">Nucleotide-binding</keyword>
<evidence type="ECO:0000259" key="7">
    <source>
        <dbReference type="SMART" id="SM00864"/>
    </source>
</evidence>
<feature type="domain" description="Tubulin/FtsZ 2-layer sandwich" evidence="8">
    <location>
        <begin position="210"/>
        <end position="328"/>
    </location>
</feature>
<dbReference type="RefSeq" id="WP_072934433.1">
    <property type="nucleotide sequence ID" value="NZ_FQUG01000002.1"/>
</dbReference>
<comment type="function">
    <text evidence="5">Essential cell division protein that forms a contractile ring structure (Z ring) at the future cell division site. The regulation of the ring assembly controls the timing and the location of cell division. One of the functions of the FtsZ ring is to recruit other cell division proteins to the septum to produce a new cell wall between the dividing cells. Binds GTP and shows GTPase activity.</text>
</comment>
<comment type="similarity">
    <text evidence="1 5">Belongs to the FtsZ family.</text>
</comment>
<dbReference type="PRINTS" id="PR00423">
    <property type="entry name" value="CELLDVISFTSZ"/>
</dbReference>
<dbReference type="InterPro" id="IPR045061">
    <property type="entry name" value="FtsZ/CetZ"/>
</dbReference>
<keyword evidence="3 5" id="KW-0342">GTP-binding</keyword>
<evidence type="ECO:0000256" key="3">
    <source>
        <dbReference type="ARBA" id="ARBA00023134"/>
    </source>
</evidence>
<dbReference type="GO" id="GO:0003924">
    <property type="term" value="F:GTPase activity"/>
    <property type="evidence" value="ECO:0007669"/>
    <property type="project" value="UniProtKB-UniRule"/>
</dbReference>
<dbReference type="NCBIfam" id="TIGR00065">
    <property type="entry name" value="ftsZ"/>
    <property type="match status" value="1"/>
</dbReference>
<dbReference type="SMART" id="SM00865">
    <property type="entry name" value="Tubulin_C"/>
    <property type="match status" value="1"/>
</dbReference>
<dbReference type="CDD" id="cd02201">
    <property type="entry name" value="FtsZ_type1"/>
    <property type="match status" value="1"/>
</dbReference>
<feature type="domain" description="Tubulin/FtsZ GTPase" evidence="7">
    <location>
        <begin position="13"/>
        <end position="208"/>
    </location>
</feature>
<dbReference type="GO" id="GO:0000917">
    <property type="term" value="P:division septum assembly"/>
    <property type="evidence" value="ECO:0007669"/>
    <property type="project" value="UniProtKB-KW"/>
</dbReference>
<dbReference type="STRING" id="1123243.SAMN02745190_00328"/>
<dbReference type="OrthoDB" id="1668810at2"/>
<dbReference type="EMBL" id="FQUG01000002">
    <property type="protein sequence ID" value="SHE38175.1"/>
    <property type="molecule type" value="Genomic_DNA"/>
</dbReference>
<evidence type="ECO:0000313" key="9">
    <source>
        <dbReference type="EMBL" id="SHE38175.1"/>
    </source>
</evidence>
<dbReference type="GO" id="GO:0005525">
    <property type="term" value="F:GTP binding"/>
    <property type="evidence" value="ECO:0007669"/>
    <property type="project" value="UniProtKB-UniRule"/>
</dbReference>
<keyword evidence="10" id="KW-1185">Reference proteome</keyword>
<evidence type="ECO:0000256" key="4">
    <source>
        <dbReference type="ARBA" id="ARBA00023210"/>
    </source>
</evidence>
<dbReference type="Pfam" id="PF12327">
    <property type="entry name" value="FtsZ_C"/>
    <property type="match status" value="1"/>
</dbReference>
<keyword evidence="5" id="KW-0131">Cell cycle</keyword>
<accession>A0A1M4T170</accession>
<gene>
    <name evidence="5" type="primary">ftsZ</name>
    <name evidence="9" type="ORF">SAMN02745190_00328</name>
</gene>
<evidence type="ECO:0000256" key="5">
    <source>
        <dbReference type="HAMAP-Rule" id="MF_00909"/>
    </source>
</evidence>
<evidence type="ECO:0000256" key="6">
    <source>
        <dbReference type="NCBIfam" id="TIGR00065"/>
    </source>
</evidence>
<feature type="binding site" evidence="5">
    <location>
        <position position="141"/>
    </location>
    <ligand>
        <name>GTP</name>
        <dbReference type="ChEBI" id="CHEBI:37565"/>
    </ligand>
</feature>
<dbReference type="Pfam" id="PF00091">
    <property type="entry name" value="Tubulin"/>
    <property type="match status" value="1"/>
</dbReference>
<comment type="caution">
    <text evidence="5">Lacks conserved residue(s) required for the propagation of feature annotation.</text>
</comment>
<dbReference type="HAMAP" id="MF_00909">
    <property type="entry name" value="FtsZ"/>
    <property type="match status" value="1"/>
</dbReference>
<dbReference type="GO" id="GO:0032153">
    <property type="term" value="C:cell division site"/>
    <property type="evidence" value="ECO:0007669"/>
    <property type="project" value="UniProtKB-UniRule"/>
</dbReference>